<dbReference type="InterPro" id="IPR019734">
    <property type="entry name" value="TPR_rpt"/>
</dbReference>
<evidence type="ECO:0000313" key="4">
    <source>
        <dbReference type="Proteomes" id="UP001168528"/>
    </source>
</evidence>
<feature type="repeat" description="TPR" evidence="1">
    <location>
        <begin position="51"/>
        <end position="84"/>
    </location>
</feature>
<keyword evidence="2" id="KW-0732">Signal</keyword>
<dbReference type="RefSeq" id="WP_302037833.1">
    <property type="nucleotide sequence ID" value="NZ_JAUKPO010000006.1"/>
</dbReference>
<dbReference type="PANTHER" id="PTHR12558:SF13">
    <property type="entry name" value="CELL DIVISION CYCLE PROTEIN 27 HOMOLOG"/>
    <property type="match status" value="1"/>
</dbReference>
<keyword evidence="1" id="KW-0802">TPR repeat</keyword>
<sequence length="582" mass="66766">MNTPVLIKCLSTSLLVLTMFQASPVWAQKSKKKAKENVVSEIQKERNLTQAEYYFAEGMKFYVLENYAKAIDQFQKALEANPDNGGANYAMADAQAKAGNSTQAVVFAEKALRLDDSNKYYYYLLASLYEKEKKYPQAVKVYQDLMKKLPEDPESYFNLANIYLFQEKYEDAIKLYDRIEKTIGINEDVVRQKQQIYLKLNKTDEAIAESKKLIEAFPGEIKYTILLAEIYMSNGRSKEAIPLLERIIQEGSEQAQARLILSDIYRSNGQTEKAEQELLAAFSSPDLEADTKVQILASYIKVLKDESSKKNALKLADLIIKTHPNEAKAYAIYGHLLESSKEKQRARDMFLTALKLDNSEFETWHQLIRLDYELHQVDSLLTHSEQALELFPNQGVFWFFNGYGFLMKKDYEKAVLSLEESKKLSGSNKQLLNDIEVLLGDSYNGMGDYIRSDASYEAVLANEPENATVLNNYSYYLSLRKEKLDKAKQMAGKLLEKHPDNPTYLDTYAWILYMLEDYQQARKYLEKAAAKATNGTVLEHYGDVLYKLGETELALQQWMKAKQLGESSDLIDKKIAQKKLYE</sequence>
<feature type="chain" id="PRO_5045605526" evidence="2">
    <location>
        <begin position="28"/>
        <end position="582"/>
    </location>
</feature>
<protein>
    <submittedName>
        <fullName evidence="3">Tetratricopeptide repeat protein</fullName>
    </submittedName>
</protein>
<feature type="signal peptide" evidence="2">
    <location>
        <begin position="1"/>
        <end position="27"/>
    </location>
</feature>
<dbReference type="PROSITE" id="PS50293">
    <property type="entry name" value="TPR_REGION"/>
    <property type="match status" value="1"/>
</dbReference>
<reference evidence="3" key="1">
    <citation type="submission" date="2023-07" db="EMBL/GenBank/DDBJ databases">
        <title>The genome sequence of Rhodocytophaga aerolata KACC 12507.</title>
        <authorList>
            <person name="Zhang X."/>
        </authorList>
    </citation>
    <scope>NUCLEOTIDE SEQUENCE</scope>
    <source>
        <strain evidence="3">KACC 12507</strain>
    </source>
</reference>
<gene>
    <name evidence="3" type="ORF">Q0590_12235</name>
</gene>
<accession>A0ABT8R770</accession>
<evidence type="ECO:0000256" key="2">
    <source>
        <dbReference type="SAM" id="SignalP"/>
    </source>
</evidence>
<dbReference type="SMART" id="SM00028">
    <property type="entry name" value="TPR"/>
    <property type="match status" value="9"/>
</dbReference>
<proteinExistence type="predicted"/>
<dbReference type="Pfam" id="PF12895">
    <property type="entry name" value="ANAPC3"/>
    <property type="match status" value="1"/>
</dbReference>
<dbReference type="Pfam" id="PF14559">
    <property type="entry name" value="TPR_19"/>
    <property type="match status" value="2"/>
</dbReference>
<dbReference type="SUPFAM" id="SSF48452">
    <property type="entry name" value="TPR-like"/>
    <property type="match status" value="1"/>
</dbReference>
<dbReference type="InterPro" id="IPR011990">
    <property type="entry name" value="TPR-like_helical_dom_sf"/>
</dbReference>
<evidence type="ECO:0000256" key="1">
    <source>
        <dbReference type="PROSITE-ProRule" id="PRU00339"/>
    </source>
</evidence>
<dbReference type="PROSITE" id="PS50005">
    <property type="entry name" value="TPR"/>
    <property type="match status" value="3"/>
</dbReference>
<dbReference type="Pfam" id="PF13181">
    <property type="entry name" value="TPR_8"/>
    <property type="match status" value="1"/>
</dbReference>
<dbReference type="SUPFAM" id="SSF81901">
    <property type="entry name" value="HCP-like"/>
    <property type="match status" value="2"/>
</dbReference>
<dbReference type="Gene3D" id="1.25.40.10">
    <property type="entry name" value="Tetratricopeptide repeat domain"/>
    <property type="match status" value="4"/>
</dbReference>
<feature type="repeat" description="TPR" evidence="1">
    <location>
        <begin position="119"/>
        <end position="152"/>
    </location>
</feature>
<feature type="repeat" description="TPR" evidence="1">
    <location>
        <begin position="327"/>
        <end position="360"/>
    </location>
</feature>
<dbReference type="Pfam" id="PF13432">
    <property type="entry name" value="TPR_16"/>
    <property type="match status" value="1"/>
</dbReference>
<keyword evidence="4" id="KW-1185">Reference proteome</keyword>
<evidence type="ECO:0000313" key="3">
    <source>
        <dbReference type="EMBL" id="MDO1447028.1"/>
    </source>
</evidence>
<dbReference type="EMBL" id="JAUKPO010000006">
    <property type="protein sequence ID" value="MDO1447028.1"/>
    <property type="molecule type" value="Genomic_DNA"/>
</dbReference>
<name>A0ABT8R770_9BACT</name>
<organism evidence="3 4">
    <name type="scientific">Rhodocytophaga aerolata</name>
    <dbReference type="NCBI Taxonomy" id="455078"/>
    <lineage>
        <taxon>Bacteria</taxon>
        <taxon>Pseudomonadati</taxon>
        <taxon>Bacteroidota</taxon>
        <taxon>Cytophagia</taxon>
        <taxon>Cytophagales</taxon>
        <taxon>Rhodocytophagaceae</taxon>
        <taxon>Rhodocytophaga</taxon>
    </lineage>
</organism>
<comment type="caution">
    <text evidence="3">The sequence shown here is derived from an EMBL/GenBank/DDBJ whole genome shotgun (WGS) entry which is preliminary data.</text>
</comment>
<dbReference type="Proteomes" id="UP001168528">
    <property type="component" value="Unassembled WGS sequence"/>
</dbReference>
<dbReference type="PANTHER" id="PTHR12558">
    <property type="entry name" value="CELL DIVISION CYCLE 16,23,27"/>
    <property type="match status" value="1"/>
</dbReference>